<dbReference type="Proteomes" id="UP001497512">
    <property type="component" value="Chromosome 9"/>
</dbReference>
<dbReference type="CDD" id="cd09106">
    <property type="entry name" value="PLDc_vPLD3_4_5_like_1"/>
    <property type="match status" value="1"/>
</dbReference>
<dbReference type="PANTHER" id="PTHR10185:SF17">
    <property type="entry name" value="GM01519P-RELATED"/>
    <property type="match status" value="1"/>
</dbReference>
<dbReference type="PROSITE" id="PS50035">
    <property type="entry name" value="PLD"/>
    <property type="match status" value="1"/>
</dbReference>
<proteinExistence type="predicted"/>
<evidence type="ECO:0000313" key="3">
    <source>
        <dbReference type="Proteomes" id="UP001497512"/>
    </source>
</evidence>
<dbReference type="Pfam" id="PF13091">
    <property type="entry name" value="PLDc_2"/>
    <property type="match status" value="1"/>
</dbReference>
<dbReference type="InterPro" id="IPR001736">
    <property type="entry name" value="PLipase_D/transphosphatidylase"/>
</dbReference>
<name>A0ABP0V534_9BRYO</name>
<evidence type="ECO:0000313" key="2">
    <source>
        <dbReference type="EMBL" id="CAK9237842.1"/>
    </source>
</evidence>
<dbReference type="Gene3D" id="3.30.870.10">
    <property type="entry name" value="Endonuclease Chain A"/>
    <property type="match status" value="1"/>
</dbReference>
<feature type="domain" description="PLD phosphodiesterase" evidence="1">
    <location>
        <begin position="89"/>
        <end position="116"/>
    </location>
</feature>
<dbReference type="InterPro" id="IPR025202">
    <property type="entry name" value="PLD-like_dom"/>
</dbReference>
<protein>
    <recommendedName>
        <fullName evidence="1">PLD phosphodiesterase domain-containing protein</fullName>
    </recommendedName>
</protein>
<reference evidence="2" key="1">
    <citation type="submission" date="2024-02" db="EMBL/GenBank/DDBJ databases">
        <authorList>
            <consortium name="ELIXIR-Norway"/>
            <consortium name="Elixir Norway"/>
        </authorList>
    </citation>
    <scope>NUCLEOTIDE SEQUENCE</scope>
</reference>
<gene>
    <name evidence="2" type="ORF">CSSPTR1EN2_LOCUS23905</name>
</gene>
<dbReference type="SMART" id="SM00155">
    <property type="entry name" value="PLDc"/>
    <property type="match status" value="1"/>
</dbReference>
<accession>A0ABP0V534</accession>
<dbReference type="InterPro" id="IPR050874">
    <property type="entry name" value="Diverse_PLD-related"/>
</dbReference>
<keyword evidence="3" id="KW-1185">Reference proteome</keyword>
<dbReference type="EMBL" id="OZ019901">
    <property type="protein sequence ID" value="CAK9237842.1"/>
    <property type="molecule type" value="Genomic_DNA"/>
</dbReference>
<dbReference type="SUPFAM" id="SSF56024">
    <property type="entry name" value="Phospholipase D/nuclease"/>
    <property type="match status" value="1"/>
</dbReference>
<organism evidence="2 3">
    <name type="scientific">Sphagnum troendelagicum</name>
    <dbReference type="NCBI Taxonomy" id="128251"/>
    <lineage>
        <taxon>Eukaryota</taxon>
        <taxon>Viridiplantae</taxon>
        <taxon>Streptophyta</taxon>
        <taxon>Embryophyta</taxon>
        <taxon>Bryophyta</taxon>
        <taxon>Sphagnophytina</taxon>
        <taxon>Sphagnopsida</taxon>
        <taxon>Sphagnales</taxon>
        <taxon>Sphagnaceae</taxon>
        <taxon>Sphagnum</taxon>
    </lineage>
</organism>
<sequence length="283" mass="31155">MSYYWELLALPKNPASGDYGYSQQQLDQFGAPVGQAVYDSLIAAADRGVPISIVQDTGFSPDFDSESAAIAAGRPNVQNRTLYVSDWWGGGVLHAKLWISNKKHAYVGSANNDWKSLTQLKELGIYFTDCPALVKRSPLPAYVSTRRVQGYPYLADPNFFSVELNTPGWQGHPGGQAAGASPAYMSMAPPEIAYHDYQTDEQGWVDTILSVPVNGTERINTMDWLGQSEYTNTIVFWPALSSAIAKVVLAKHVTVKVIVAHWAYTITGTEQYLLFLNYTNALC</sequence>
<dbReference type="PANTHER" id="PTHR10185">
    <property type="entry name" value="PHOSPHOLIPASE D - RELATED"/>
    <property type="match status" value="1"/>
</dbReference>
<evidence type="ECO:0000259" key="1">
    <source>
        <dbReference type="PROSITE" id="PS50035"/>
    </source>
</evidence>